<gene>
    <name evidence="1" type="ORF">PS467_00350</name>
</gene>
<evidence type="ECO:0008006" key="3">
    <source>
        <dbReference type="Google" id="ProtNLM"/>
    </source>
</evidence>
<sequence>MSTATVANREGASGTWEIVSGSCAAPRTTVKSGDIIYLRNLYGGNGGYLDVSGGASSGQQQAGGIYDVTTAYGKDRDGNSSRWQIFDTASSPGDGLVRFNDIVQLWNTYANRGGFLETNGGSSASGARYDVDTNAYSNRSNSNVTFWKILPAT</sequence>
<protein>
    <recommendedName>
        <fullName evidence="3">Ricin B lectin domain-containing protein</fullName>
    </recommendedName>
</protein>
<keyword evidence="2" id="KW-1185">Reference proteome</keyword>
<evidence type="ECO:0000313" key="2">
    <source>
        <dbReference type="Proteomes" id="UP001305606"/>
    </source>
</evidence>
<accession>A0ABY9UVF7</accession>
<proteinExistence type="predicted"/>
<evidence type="ECO:0000313" key="1">
    <source>
        <dbReference type="EMBL" id="WNE93894.1"/>
    </source>
</evidence>
<name>A0ABY9UVF7_9ACTN</name>
<dbReference type="Proteomes" id="UP001305606">
    <property type="component" value="Chromosome"/>
</dbReference>
<dbReference type="RefSeq" id="WP_311033387.1">
    <property type="nucleotide sequence ID" value="NZ_CP117522.1"/>
</dbReference>
<dbReference type="EMBL" id="CP117522">
    <property type="protein sequence ID" value="WNE93894.1"/>
    <property type="molecule type" value="Genomic_DNA"/>
</dbReference>
<reference evidence="1 2" key="1">
    <citation type="submission" date="2023-02" db="EMBL/GenBank/DDBJ databases">
        <title>Streptomyces sp. SCA4-21 with antifungal activity against Fusarium oxysporum f. sp. cubense, Streptomyces sp. SCA2-17 with antifungal activity against Fusarium oxysporum f. sp. cubense.</title>
        <authorList>
            <person name="Qi D."/>
        </authorList>
    </citation>
    <scope>NUCLEOTIDE SEQUENCE [LARGE SCALE GENOMIC DNA]</scope>
    <source>
        <strain evidence="1 2">SCA4-21</strain>
    </source>
</reference>
<organism evidence="1 2">
    <name type="scientific">Streptomyces luomodiensis</name>
    <dbReference type="NCBI Taxonomy" id="3026192"/>
    <lineage>
        <taxon>Bacteria</taxon>
        <taxon>Bacillati</taxon>
        <taxon>Actinomycetota</taxon>
        <taxon>Actinomycetes</taxon>
        <taxon>Kitasatosporales</taxon>
        <taxon>Streptomycetaceae</taxon>
        <taxon>Streptomyces</taxon>
    </lineage>
</organism>